<evidence type="ECO:0000259" key="1">
    <source>
        <dbReference type="Pfam" id="PF04233"/>
    </source>
</evidence>
<dbReference type="Pfam" id="PF04233">
    <property type="entry name" value="Phage_Mu_F"/>
    <property type="match status" value="1"/>
</dbReference>
<dbReference type="Proteomes" id="UP000237839">
    <property type="component" value="Unassembled WGS sequence"/>
</dbReference>
<name>A0A2S9GYD1_9BURK</name>
<protein>
    <submittedName>
        <fullName evidence="2">Phage Mu protein F like protein</fullName>
    </submittedName>
</protein>
<dbReference type="PIRSF" id="PIRSF034565">
    <property type="entry name" value="UCP034565"/>
    <property type="match status" value="1"/>
</dbReference>
<keyword evidence="3" id="KW-1185">Reference proteome</keyword>
<dbReference type="AlphaFoldDB" id="A0A2S9GYD1"/>
<evidence type="ECO:0000313" key="2">
    <source>
        <dbReference type="EMBL" id="PRC92666.1"/>
    </source>
</evidence>
<gene>
    <name evidence="2" type="ORF">S2091_2721</name>
</gene>
<reference evidence="2 3" key="1">
    <citation type="submission" date="2018-02" db="EMBL/GenBank/DDBJ databases">
        <title>Solimicrobium silvestre gen. nov., sp. nov., isolated from alpine forest soil.</title>
        <authorList>
            <person name="Margesin R."/>
            <person name="Albuquerque L."/>
            <person name="Zhang D.-C."/>
            <person name="Froufe H.J.C."/>
            <person name="Severino R."/>
            <person name="Roxo I."/>
            <person name="Egas C."/>
            <person name="Da Costa M.S."/>
        </authorList>
    </citation>
    <scope>NUCLEOTIDE SEQUENCE [LARGE SCALE GENOMIC DNA]</scope>
    <source>
        <strain evidence="2 3">S20-91</strain>
    </source>
</reference>
<accession>A0A2S9GYD1</accession>
<evidence type="ECO:0000313" key="3">
    <source>
        <dbReference type="Proteomes" id="UP000237839"/>
    </source>
</evidence>
<dbReference type="OrthoDB" id="8614104at2"/>
<feature type="domain" description="Phage head morphogenesis" evidence="1">
    <location>
        <begin position="147"/>
        <end position="262"/>
    </location>
</feature>
<organism evidence="2 3">
    <name type="scientific">Solimicrobium silvestre</name>
    <dbReference type="NCBI Taxonomy" id="2099400"/>
    <lineage>
        <taxon>Bacteria</taxon>
        <taxon>Pseudomonadati</taxon>
        <taxon>Pseudomonadota</taxon>
        <taxon>Betaproteobacteria</taxon>
        <taxon>Burkholderiales</taxon>
        <taxon>Oxalobacteraceae</taxon>
        <taxon>Solimicrobium</taxon>
    </lineage>
</organism>
<proteinExistence type="predicted"/>
<dbReference type="InterPro" id="IPR017029">
    <property type="entry name" value="Phage_head_put"/>
</dbReference>
<dbReference type="EMBL" id="PUGF01000012">
    <property type="protein sequence ID" value="PRC92666.1"/>
    <property type="molecule type" value="Genomic_DNA"/>
</dbReference>
<comment type="caution">
    <text evidence="2">The sequence shown here is derived from an EMBL/GenBank/DDBJ whole genome shotgun (WGS) entry which is preliminary data.</text>
</comment>
<dbReference type="InterPro" id="IPR006528">
    <property type="entry name" value="Phage_head_morphogenesis_dom"/>
</dbReference>
<sequence>MGAVDAAIFEAMIAHAMNILRFSAGVNKAILELLTQLSQDLVKKLQESDLTEFNQQRTQKLLRESDAIINNAYGIAQASITEQLNGLGGVESQFVKNLLNSVLQVSLDISLPSAQYLKTLVSEVLIQGAPSKLWWERQAANTTFNFSNVVRLGMAQGETIDQIVARVAGKGEQPGIMNVARNNARALVHSSVMTVSNQARLETFKQNPSVVKGNQWLATMDSHTCVLCAARSGLEWDLDGAPIDHDLPFQAPPIHWGDRCVLSPVLKTFAEMGLDIPEIKKSTRASSGGQISADTTFTDFLKSKSDQFQNEMLGTGKADLFRRGKISLSDLLDQRGNELNLAQLRAKYDN</sequence>
<dbReference type="RefSeq" id="WP_105532476.1">
    <property type="nucleotide sequence ID" value="NZ_PUGF01000012.1"/>
</dbReference>